<dbReference type="Proteomes" id="UP001172386">
    <property type="component" value="Unassembled WGS sequence"/>
</dbReference>
<name>A0ACC3A1V2_9EURO</name>
<evidence type="ECO:0000313" key="1">
    <source>
        <dbReference type="EMBL" id="KAJ9654080.1"/>
    </source>
</evidence>
<organism evidence="1 2">
    <name type="scientific">Neophaeococcomyces mojaviensis</name>
    <dbReference type="NCBI Taxonomy" id="3383035"/>
    <lineage>
        <taxon>Eukaryota</taxon>
        <taxon>Fungi</taxon>
        <taxon>Dikarya</taxon>
        <taxon>Ascomycota</taxon>
        <taxon>Pezizomycotina</taxon>
        <taxon>Eurotiomycetes</taxon>
        <taxon>Chaetothyriomycetidae</taxon>
        <taxon>Chaetothyriales</taxon>
        <taxon>Chaetothyriales incertae sedis</taxon>
        <taxon>Neophaeococcomyces</taxon>
    </lineage>
</organism>
<reference evidence="1" key="1">
    <citation type="submission" date="2022-10" db="EMBL/GenBank/DDBJ databases">
        <title>Culturing micro-colonial fungi from biological soil crusts in the Mojave desert and describing Neophaeococcomyces mojavensis, and introducing the new genera and species Taxawa tesnikishii.</title>
        <authorList>
            <person name="Kurbessoian T."/>
            <person name="Stajich J.E."/>
        </authorList>
    </citation>
    <scope>NUCLEOTIDE SEQUENCE</scope>
    <source>
        <strain evidence="1">JES_112</strain>
    </source>
</reference>
<accession>A0ACC3A1V2</accession>
<comment type="caution">
    <text evidence="1">The sequence shown here is derived from an EMBL/GenBank/DDBJ whole genome shotgun (WGS) entry which is preliminary data.</text>
</comment>
<sequence length="319" mass="34959">MMGQASTSIRLRHAILANDILLVERILHAHPQLVHNPDFKDKSNTSLHLAAQAGLTELAELLISLGHDQTLEVTDYIYSNAGNNQGVSLNTDGRCPLHLAATHHHVDMIELLCTHFPQTVNRVDKEGRTPLLLASGSPITNPRTTTAGGRKLTPQSTEDVRSIETLLKHGADARAQDYRGDTCLHQACAWGNLKAVRVLVQAGADPLCANYAGWNPDAYSLTVQADVYFRNLVAEFEKRRAEETARRNMERKGNGGGRVRLVTEEEEEDDESDYNTGDESSRGRADSGRSNATTELSSGNGLGINVGPRPETWHKLVTK</sequence>
<evidence type="ECO:0000313" key="2">
    <source>
        <dbReference type="Proteomes" id="UP001172386"/>
    </source>
</evidence>
<protein>
    <submittedName>
        <fullName evidence="1">Uncharacterized protein</fullName>
    </submittedName>
</protein>
<dbReference type="EMBL" id="JAPDRQ010000132">
    <property type="protein sequence ID" value="KAJ9654080.1"/>
    <property type="molecule type" value="Genomic_DNA"/>
</dbReference>
<keyword evidence="2" id="KW-1185">Reference proteome</keyword>
<gene>
    <name evidence="1" type="ORF">H2198_006819</name>
</gene>
<proteinExistence type="predicted"/>